<dbReference type="PANTHER" id="PTHR33843:SF4">
    <property type="entry name" value="ASCORBATE-SPECIFIC PTS SYSTEM EIIC COMPONENT"/>
    <property type="match status" value="1"/>
</dbReference>
<feature type="transmembrane region" description="Helical" evidence="14">
    <location>
        <begin position="258"/>
        <end position="283"/>
    </location>
</feature>
<evidence type="ECO:0000256" key="13">
    <source>
        <dbReference type="ARBA" id="ARBA00042859"/>
    </source>
</evidence>
<dbReference type="PANTHER" id="PTHR33843">
    <property type="entry name" value="ASCORBATE-SPECIFIC PTS SYSTEM EIIC COMPONENT"/>
    <property type="match status" value="1"/>
</dbReference>
<feature type="transmembrane region" description="Helical" evidence="14">
    <location>
        <begin position="120"/>
        <end position="140"/>
    </location>
</feature>
<dbReference type="OrthoDB" id="9796178at2"/>
<feature type="transmembrane region" description="Helical" evidence="14">
    <location>
        <begin position="223"/>
        <end position="246"/>
    </location>
</feature>
<keyword evidence="9 14" id="KW-0472">Membrane</keyword>
<dbReference type="RefSeq" id="WP_090791548.1">
    <property type="nucleotide sequence ID" value="NZ_FMYI01000001.1"/>
</dbReference>
<keyword evidence="16" id="KW-1185">Reference proteome</keyword>
<comment type="subcellular location">
    <subcellularLocation>
        <location evidence="1">Cell membrane</location>
        <topology evidence="1">Multi-pass membrane protein</topology>
    </subcellularLocation>
</comment>
<dbReference type="InterPro" id="IPR004703">
    <property type="entry name" value="PTS_sugar-sp_permease"/>
</dbReference>
<protein>
    <recommendedName>
        <fullName evidence="12">Ascorbate-specific PTS system EIIC component</fullName>
    </recommendedName>
    <alternativeName>
        <fullName evidence="13">Ascorbate-specific permease IIC component UlaA</fullName>
    </alternativeName>
</protein>
<comment type="function">
    <text evidence="10">The phosphoenolpyruvate-dependent sugar phosphotransferase system (sugar PTS), a major carbohydrate active transport system, catalyzes the phosphorylation of incoming sugar substrates concomitantly with their translocation across the cell membrane. The enzyme II UlaABC PTS system is involved in ascorbate transport.</text>
</comment>
<dbReference type="STRING" id="1612202.SAMN05421734_10131"/>
<evidence type="ECO:0000256" key="4">
    <source>
        <dbReference type="ARBA" id="ARBA00022475"/>
    </source>
</evidence>
<evidence type="ECO:0000313" key="16">
    <source>
        <dbReference type="Proteomes" id="UP000242949"/>
    </source>
</evidence>
<keyword evidence="7 14" id="KW-0812">Transmembrane</keyword>
<feature type="transmembrane region" description="Helical" evidence="14">
    <location>
        <begin position="147"/>
        <end position="168"/>
    </location>
</feature>
<feature type="transmembrane region" description="Helical" evidence="14">
    <location>
        <begin position="343"/>
        <end position="365"/>
    </location>
</feature>
<keyword evidence="3" id="KW-0813">Transport</keyword>
<evidence type="ECO:0000256" key="1">
    <source>
        <dbReference type="ARBA" id="ARBA00004651"/>
    </source>
</evidence>
<feature type="transmembrane region" description="Helical" evidence="14">
    <location>
        <begin position="6"/>
        <end position="29"/>
    </location>
</feature>
<evidence type="ECO:0000256" key="9">
    <source>
        <dbReference type="ARBA" id="ARBA00023136"/>
    </source>
</evidence>
<gene>
    <name evidence="15" type="ORF">SAMN05421734_10131</name>
</gene>
<comment type="subunit">
    <text evidence="2">Homodimer.</text>
</comment>
<keyword evidence="6" id="KW-0598">Phosphotransferase system</keyword>
<dbReference type="Pfam" id="PF03611">
    <property type="entry name" value="EIIC-GAT"/>
    <property type="match status" value="1"/>
</dbReference>
<name>A0A1G6GGP4_9BACI</name>
<dbReference type="AlphaFoldDB" id="A0A1G6GGP4"/>
<keyword evidence="8 14" id="KW-1133">Transmembrane helix</keyword>
<evidence type="ECO:0000256" key="14">
    <source>
        <dbReference type="SAM" id="Phobius"/>
    </source>
</evidence>
<evidence type="ECO:0000313" key="15">
    <source>
        <dbReference type="EMBL" id="SDB80993.1"/>
    </source>
</evidence>
<accession>A0A1G6GGP4</accession>
<proteinExistence type="inferred from homology"/>
<evidence type="ECO:0000256" key="6">
    <source>
        <dbReference type="ARBA" id="ARBA00022683"/>
    </source>
</evidence>
<evidence type="ECO:0000256" key="5">
    <source>
        <dbReference type="ARBA" id="ARBA00022597"/>
    </source>
</evidence>
<evidence type="ECO:0000256" key="10">
    <source>
        <dbReference type="ARBA" id="ARBA00037387"/>
    </source>
</evidence>
<reference evidence="16" key="1">
    <citation type="submission" date="2016-09" db="EMBL/GenBank/DDBJ databases">
        <authorList>
            <person name="Varghese N."/>
            <person name="Submissions S."/>
        </authorList>
    </citation>
    <scope>NUCLEOTIDE SEQUENCE [LARGE SCALE GENOMIC DNA]</scope>
    <source>
        <strain evidence="16">S5</strain>
    </source>
</reference>
<evidence type="ECO:0000256" key="3">
    <source>
        <dbReference type="ARBA" id="ARBA00022448"/>
    </source>
</evidence>
<dbReference type="GO" id="GO:0005886">
    <property type="term" value="C:plasma membrane"/>
    <property type="evidence" value="ECO:0007669"/>
    <property type="project" value="UniProtKB-SubCell"/>
</dbReference>
<dbReference type="EMBL" id="FMYI01000001">
    <property type="protein sequence ID" value="SDB80993.1"/>
    <property type="molecule type" value="Genomic_DNA"/>
</dbReference>
<feature type="transmembrane region" description="Helical" evidence="14">
    <location>
        <begin position="97"/>
        <end position="114"/>
    </location>
</feature>
<dbReference type="Proteomes" id="UP000242949">
    <property type="component" value="Unassembled WGS sequence"/>
</dbReference>
<dbReference type="GO" id="GO:0009401">
    <property type="term" value="P:phosphoenolpyruvate-dependent sugar phosphotransferase system"/>
    <property type="evidence" value="ECO:0007669"/>
    <property type="project" value="UniProtKB-KW"/>
</dbReference>
<keyword evidence="5" id="KW-0762">Sugar transport</keyword>
<evidence type="ECO:0000256" key="7">
    <source>
        <dbReference type="ARBA" id="ARBA00022692"/>
    </source>
</evidence>
<evidence type="ECO:0000256" key="12">
    <source>
        <dbReference type="ARBA" id="ARBA00039702"/>
    </source>
</evidence>
<evidence type="ECO:0000256" key="11">
    <source>
        <dbReference type="ARBA" id="ARBA00038218"/>
    </source>
</evidence>
<feature type="transmembrane region" description="Helical" evidence="14">
    <location>
        <begin position="377"/>
        <end position="397"/>
    </location>
</feature>
<keyword evidence="4" id="KW-1003">Cell membrane</keyword>
<evidence type="ECO:0000256" key="2">
    <source>
        <dbReference type="ARBA" id="ARBA00011738"/>
    </source>
</evidence>
<comment type="similarity">
    <text evidence="11">Belongs to the UlaA family.</text>
</comment>
<dbReference type="InterPro" id="IPR051562">
    <property type="entry name" value="Ascorbate-PTS_EIIC"/>
</dbReference>
<sequence>MDLLMYIINNVLSDPMILIGIVIIIGSIAQKDEWHQTLPSTIKAMIGFQMINVSSQQLGMSLLPLQPMFGRIFGIEVGTTDIGAAQAAGLQDVGSEMALIFVIGFIAHVILARISPMKYVHLSAHVSFFFSGLIAALLMFNTNLSTIPLVIIGSLILAVYLSVSSWYVDKFMYAIKGGEDFTLGHSSSIGIVFASLIGKYLGNKSKDLEEIKLPKSLNFVREMSISLTLVMFILFLVLSIFAGPTWVMENLSDGQGILLFSITSGILFGLWITVIITGVRMLLSEVLEAFNGIADRIIPDAKPGLDVPVLFPSYPNSVPLGFLMSLLAGLVGTWILGLVGYPIVVFPALIPTFFTGAITAIFGNAHGGRRGAVLGSTLNGFILIFGQALLLPMVGSYEAVMRVLSETDYTFWGPLLGYILRLLSGGS</sequence>
<organism evidence="15 16">
    <name type="scientific">Pelagirhabdus alkalitolerans</name>
    <dbReference type="NCBI Taxonomy" id="1612202"/>
    <lineage>
        <taxon>Bacteria</taxon>
        <taxon>Bacillati</taxon>
        <taxon>Bacillota</taxon>
        <taxon>Bacilli</taxon>
        <taxon>Bacillales</taxon>
        <taxon>Bacillaceae</taxon>
        <taxon>Pelagirhabdus</taxon>
    </lineage>
</organism>
<feature type="transmembrane region" description="Helical" evidence="14">
    <location>
        <begin position="318"/>
        <end position="337"/>
    </location>
</feature>
<evidence type="ECO:0000256" key="8">
    <source>
        <dbReference type="ARBA" id="ARBA00022989"/>
    </source>
</evidence>